<dbReference type="Proteomes" id="UP000314986">
    <property type="component" value="Unassembled WGS sequence"/>
</dbReference>
<feature type="domain" description="ELK" evidence="8">
    <location>
        <begin position="1663"/>
        <end position="1681"/>
    </location>
</feature>
<dbReference type="PANTHER" id="PTHR44981:SF1">
    <property type="entry name" value="A-KINASE ANCHOR PROTEIN 9"/>
    <property type="match status" value="1"/>
</dbReference>
<dbReference type="Pfam" id="PF10495">
    <property type="entry name" value="PACT_coil_coil"/>
    <property type="match status" value="1"/>
</dbReference>
<evidence type="ECO:0000259" key="8">
    <source>
        <dbReference type="SMART" id="SM01188"/>
    </source>
</evidence>
<evidence type="ECO:0000256" key="5">
    <source>
        <dbReference type="ARBA" id="ARBA00023212"/>
    </source>
</evidence>
<evidence type="ECO:0000256" key="4">
    <source>
        <dbReference type="ARBA" id="ARBA00023054"/>
    </source>
</evidence>
<reference evidence="10" key="3">
    <citation type="journal article" date="2014" name="Nature">
        <title>Elephant shark genome provides unique insights into gnathostome evolution.</title>
        <authorList>
            <consortium name="International Elephant Shark Genome Sequencing Consortium"/>
            <person name="Venkatesh B."/>
            <person name="Lee A.P."/>
            <person name="Ravi V."/>
            <person name="Maurya A.K."/>
            <person name="Lian M.M."/>
            <person name="Swann J.B."/>
            <person name="Ohta Y."/>
            <person name="Flajnik M.F."/>
            <person name="Sutoh Y."/>
            <person name="Kasahara M."/>
            <person name="Hoon S."/>
            <person name="Gangu V."/>
            <person name="Roy S.W."/>
            <person name="Irimia M."/>
            <person name="Korzh V."/>
            <person name="Kondrychyn I."/>
            <person name="Lim Z.W."/>
            <person name="Tay B.H."/>
            <person name="Tohari S."/>
            <person name="Kong K.W."/>
            <person name="Ho S."/>
            <person name="Lorente-Galdos B."/>
            <person name="Quilez J."/>
            <person name="Marques-Bonet T."/>
            <person name="Raney B.J."/>
            <person name="Ingham P.W."/>
            <person name="Tay A."/>
            <person name="Hillier L.W."/>
            <person name="Minx P."/>
            <person name="Boehm T."/>
            <person name="Wilson R.K."/>
            <person name="Brenner S."/>
            <person name="Warren W.C."/>
        </authorList>
    </citation>
    <scope>NUCLEOTIDE SEQUENCE [LARGE SCALE GENOMIC DNA]</scope>
</reference>
<feature type="domain" description="ELK" evidence="8">
    <location>
        <begin position="291"/>
        <end position="312"/>
    </location>
</feature>
<keyword evidence="10" id="KW-1185">Reference proteome</keyword>
<feature type="region of interest" description="Disordered" evidence="7">
    <location>
        <begin position="3952"/>
        <end position="4033"/>
    </location>
</feature>
<feature type="compositionally biased region" description="Polar residues" evidence="7">
    <location>
        <begin position="2360"/>
        <end position="2369"/>
    </location>
</feature>
<feature type="domain" description="ELK" evidence="8">
    <location>
        <begin position="487"/>
        <end position="508"/>
    </location>
</feature>
<feature type="compositionally biased region" description="Basic and acidic residues" evidence="7">
    <location>
        <begin position="1"/>
        <end position="10"/>
    </location>
</feature>
<keyword evidence="3" id="KW-0597">Phosphoprotein</keyword>
<feature type="coiled-coil region" evidence="6">
    <location>
        <begin position="2221"/>
        <end position="2262"/>
    </location>
</feature>
<dbReference type="GO" id="GO:0060090">
    <property type="term" value="F:molecular adaptor activity"/>
    <property type="evidence" value="ECO:0007669"/>
    <property type="project" value="InterPro"/>
</dbReference>
<evidence type="ECO:0000256" key="2">
    <source>
        <dbReference type="ARBA" id="ARBA00022490"/>
    </source>
</evidence>
<gene>
    <name evidence="9" type="primary">akap9</name>
</gene>
<organism evidence="9 10">
    <name type="scientific">Callorhinchus milii</name>
    <name type="common">Ghost shark</name>
    <dbReference type="NCBI Taxonomy" id="7868"/>
    <lineage>
        <taxon>Eukaryota</taxon>
        <taxon>Metazoa</taxon>
        <taxon>Chordata</taxon>
        <taxon>Craniata</taxon>
        <taxon>Vertebrata</taxon>
        <taxon>Chondrichthyes</taxon>
        <taxon>Holocephali</taxon>
        <taxon>Chimaeriformes</taxon>
        <taxon>Callorhinchidae</taxon>
        <taxon>Callorhinchus</taxon>
    </lineage>
</organism>
<keyword evidence="5" id="KW-0206">Cytoskeleton</keyword>
<feature type="domain" description="ELK" evidence="8">
    <location>
        <begin position="1274"/>
        <end position="1297"/>
    </location>
</feature>
<feature type="region of interest" description="Disordered" evidence="7">
    <location>
        <begin position="2341"/>
        <end position="2390"/>
    </location>
</feature>
<dbReference type="InParanoid" id="A0A4W3JPH4"/>
<feature type="coiled-coil region" evidence="6">
    <location>
        <begin position="769"/>
        <end position="817"/>
    </location>
</feature>
<feature type="coiled-coil region" evidence="6">
    <location>
        <begin position="2733"/>
        <end position="2781"/>
    </location>
</feature>
<feature type="compositionally biased region" description="Polar residues" evidence="7">
    <location>
        <begin position="4023"/>
        <end position="4033"/>
    </location>
</feature>
<feature type="coiled-coil region" evidence="6">
    <location>
        <begin position="1411"/>
        <end position="1442"/>
    </location>
</feature>
<feature type="region of interest" description="Disordered" evidence="7">
    <location>
        <begin position="1759"/>
        <end position="1797"/>
    </location>
</feature>
<feature type="domain" description="ELK" evidence="8">
    <location>
        <begin position="1405"/>
        <end position="1426"/>
    </location>
</feature>
<name>A0A4W3JPH4_CALMI</name>
<keyword evidence="2" id="KW-0963">Cytoplasm</keyword>
<feature type="region of interest" description="Disordered" evidence="7">
    <location>
        <begin position="4055"/>
        <end position="4074"/>
    </location>
</feature>
<feature type="compositionally biased region" description="Polar residues" evidence="7">
    <location>
        <begin position="3952"/>
        <end position="3970"/>
    </location>
</feature>
<reference evidence="10" key="2">
    <citation type="journal article" date="2007" name="PLoS Biol.">
        <title>Survey sequencing and comparative analysis of the elephant shark (Callorhinchus milii) genome.</title>
        <authorList>
            <person name="Venkatesh B."/>
            <person name="Kirkness E.F."/>
            <person name="Loh Y.H."/>
            <person name="Halpern A.L."/>
            <person name="Lee A.P."/>
            <person name="Johnson J."/>
            <person name="Dandona N."/>
            <person name="Viswanathan L.D."/>
            <person name="Tay A."/>
            <person name="Venter J.C."/>
            <person name="Strausberg R.L."/>
            <person name="Brenner S."/>
        </authorList>
    </citation>
    <scope>NUCLEOTIDE SEQUENCE [LARGE SCALE GENOMIC DNA]</scope>
</reference>
<dbReference type="GO" id="GO:0005813">
    <property type="term" value="C:centrosome"/>
    <property type="evidence" value="ECO:0007669"/>
    <property type="project" value="UniProtKB-SubCell"/>
</dbReference>
<feature type="compositionally biased region" description="Basic and acidic residues" evidence="7">
    <location>
        <begin position="2677"/>
        <end position="2688"/>
    </location>
</feature>
<feature type="coiled-coil region" evidence="6">
    <location>
        <begin position="2490"/>
        <end position="2531"/>
    </location>
</feature>
<feature type="coiled-coil region" evidence="6">
    <location>
        <begin position="3477"/>
        <end position="3595"/>
    </location>
</feature>
<feature type="region of interest" description="Disordered" evidence="7">
    <location>
        <begin position="2664"/>
        <end position="2702"/>
    </location>
</feature>
<dbReference type="GO" id="GO:0005737">
    <property type="term" value="C:cytoplasm"/>
    <property type="evidence" value="ECO:0007669"/>
    <property type="project" value="UniProtKB-ARBA"/>
</dbReference>
<feature type="coiled-coil region" evidence="6">
    <location>
        <begin position="3254"/>
        <end position="3383"/>
    </location>
</feature>
<feature type="coiled-coil region" evidence="6">
    <location>
        <begin position="2595"/>
        <end position="2640"/>
    </location>
</feature>
<dbReference type="STRING" id="7868.ENSCMIP00000044577"/>
<feature type="compositionally biased region" description="Polar residues" evidence="7">
    <location>
        <begin position="3997"/>
        <end position="4015"/>
    </location>
</feature>
<dbReference type="GO" id="GO:0003677">
    <property type="term" value="F:DNA binding"/>
    <property type="evidence" value="ECO:0007669"/>
    <property type="project" value="InterPro"/>
</dbReference>
<feature type="compositionally biased region" description="Basic and acidic residues" evidence="7">
    <location>
        <begin position="1885"/>
        <end position="1894"/>
    </location>
</feature>
<dbReference type="SMART" id="SM01188">
    <property type="entry name" value="ELK"/>
    <property type="match status" value="7"/>
</dbReference>
<reference evidence="9" key="5">
    <citation type="submission" date="2025-09" db="UniProtKB">
        <authorList>
            <consortium name="Ensembl"/>
        </authorList>
    </citation>
    <scope>IDENTIFICATION</scope>
</reference>
<comment type="subcellular location">
    <subcellularLocation>
        <location evidence="1">Cytoplasm</location>
        <location evidence="1">Cytoskeleton</location>
        <location evidence="1">Microtubule organizing center</location>
        <location evidence="1">Centrosome</location>
    </subcellularLocation>
</comment>
<feature type="coiled-coil region" evidence="6">
    <location>
        <begin position="354"/>
        <end position="498"/>
    </location>
</feature>
<evidence type="ECO:0000256" key="3">
    <source>
        <dbReference type="ARBA" id="ARBA00022553"/>
    </source>
</evidence>
<evidence type="ECO:0000313" key="9">
    <source>
        <dbReference type="Ensembl" id="ENSCMIP00000044577.1"/>
    </source>
</evidence>
<dbReference type="GeneTree" id="ENSGT00730000110871"/>
<accession>A0A4W3JPH4</accession>
<feature type="compositionally biased region" description="Polar residues" evidence="7">
    <location>
        <begin position="4057"/>
        <end position="4074"/>
    </location>
</feature>
<feature type="coiled-coil region" evidence="6">
    <location>
        <begin position="3810"/>
        <end position="3844"/>
    </location>
</feature>
<feature type="coiled-coil region" evidence="6">
    <location>
        <begin position="1223"/>
        <end position="1328"/>
    </location>
</feature>
<reference evidence="9" key="4">
    <citation type="submission" date="2025-08" db="UniProtKB">
        <authorList>
            <consortium name="Ensembl"/>
        </authorList>
    </citation>
    <scope>IDENTIFICATION</scope>
</reference>
<dbReference type="InterPro" id="IPR019528">
    <property type="entry name" value="PACT_domain"/>
</dbReference>
<feature type="coiled-coil region" evidence="6">
    <location>
        <begin position="1688"/>
        <end position="1722"/>
    </location>
</feature>
<feature type="region of interest" description="Disordered" evidence="7">
    <location>
        <begin position="1884"/>
        <end position="1903"/>
    </location>
</feature>
<feature type="region of interest" description="Disordered" evidence="7">
    <location>
        <begin position="1027"/>
        <end position="1049"/>
    </location>
</feature>
<feature type="coiled-coil region" evidence="6">
    <location>
        <begin position="2829"/>
        <end position="2884"/>
    </location>
</feature>
<feature type="region of interest" description="Disordered" evidence="7">
    <location>
        <begin position="3001"/>
        <end position="3043"/>
    </location>
</feature>
<feature type="domain" description="ELK" evidence="8">
    <location>
        <begin position="517"/>
        <end position="538"/>
    </location>
</feature>
<evidence type="ECO:0000313" key="10">
    <source>
        <dbReference type="Proteomes" id="UP000314986"/>
    </source>
</evidence>
<evidence type="ECO:0000256" key="6">
    <source>
        <dbReference type="SAM" id="Coils"/>
    </source>
</evidence>
<dbReference type="Ensembl" id="ENSCMIT00000045216.1">
    <property type="protein sequence ID" value="ENSCMIP00000044577.1"/>
    <property type="gene ID" value="ENSCMIG00000018431.1"/>
</dbReference>
<feature type="region of interest" description="Disordered" evidence="7">
    <location>
        <begin position="1"/>
        <end position="27"/>
    </location>
</feature>
<keyword evidence="4 6" id="KW-0175">Coiled coil</keyword>
<feature type="coiled-coil region" evidence="6">
    <location>
        <begin position="1533"/>
        <end position="1600"/>
    </location>
</feature>
<feature type="coiled-coil region" evidence="6">
    <location>
        <begin position="1976"/>
        <end position="2196"/>
    </location>
</feature>
<feature type="coiled-coil region" evidence="6">
    <location>
        <begin position="578"/>
        <end position="737"/>
    </location>
</feature>
<evidence type="ECO:0000256" key="1">
    <source>
        <dbReference type="ARBA" id="ARBA00004300"/>
    </source>
</evidence>
<reference evidence="10" key="1">
    <citation type="journal article" date="2006" name="Science">
        <title>Ancient noncoding elements conserved in the human genome.</title>
        <authorList>
            <person name="Venkatesh B."/>
            <person name="Kirkness E.F."/>
            <person name="Loh Y.H."/>
            <person name="Halpern A.L."/>
            <person name="Lee A.P."/>
            <person name="Johnson J."/>
            <person name="Dandona N."/>
            <person name="Viswanathan L.D."/>
            <person name="Tay A."/>
            <person name="Venter J.C."/>
            <person name="Strausberg R.L."/>
            <person name="Brenner S."/>
        </authorList>
    </citation>
    <scope>NUCLEOTIDE SEQUENCE [LARGE SCALE GENOMIC DNA]</scope>
</reference>
<dbReference type="InterPro" id="IPR005539">
    <property type="entry name" value="ELK_dom"/>
</dbReference>
<dbReference type="PANTHER" id="PTHR44981">
    <property type="entry name" value="PERICENTRIN-LIKE PROTEIN, ISOFORM F"/>
    <property type="match status" value="1"/>
</dbReference>
<feature type="compositionally biased region" description="Basic and acidic residues" evidence="7">
    <location>
        <begin position="1770"/>
        <end position="1783"/>
    </location>
</feature>
<protein>
    <submittedName>
        <fullName evidence="9">A-kinase anchoring protein 9</fullName>
    </submittedName>
</protein>
<evidence type="ECO:0000256" key="7">
    <source>
        <dbReference type="SAM" id="MobiDB-lite"/>
    </source>
</evidence>
<proteinExistence type="predicted"/>
<feature type="domain" description="ELK" evidence="8">
    <location>
        <begin position="220"/>
        <end position="240"/>
    </location>
</feature>
<dbReference type="OMA" id="HYVAIQL"/>
<feature type="coiled-coil region" evidence="6">
    <location>
        <begin position="939"/>
        <end position="1001"/>
    </location>
</feature>
<dbReference type="GO" id="GO:0007165">
    <property type="term" value="P:signal transduction"/>
    <property type="evidence" value="ECO:0007669"/>
    <property type="project" value="InterPro"/>
</dbReference>
<dbReference type="InterPro" id="IPR028745">
    <property type="entry name" value="AKAP9/Pericentrin"/>
</dbReference>
<sequence>MSETRSEHDTQPTQTRLETMEEELTAKQQEIEELSRELEELRGLCGTEGLQQLQEFETAVKQRDGIITQLTANLQQARKEKDEIRQEFLDLTDQSQKLQIQFQQLQAGETLRNTSHGTTAVDLLQAKQQLITYQQQIDDLEQQMKTLQTKNEEHLDQINLLQIQLQERMMIDKEKSDTDRQKLQNQDQIIEQLEKTLKEHESTILLLKDKVHGSDKFVKDLHDQLLQRNQETESLRTELTNSKQRERQSSNEIKQLMGSVEALQKQYHKGSQADLETVQRIEIETHRKMEQLQAELDEMYGKQIVQMKQELQQQHISEIGRLTEQHNIEMERALNHSVSNLVNEEQITLLNVAINELNIKLREAHFQKDQVRQEMTQQLERLSKEKIQLQNQIQDLLVELRFAKDQIQKTSESINYQEHKMREMEELKDVIEQMKAQLLSASEAHRELESKHESEVTNYKIKLEMLEREKVAVLDRMAESQEAELDRLRTQLLFSHEEELVKLREDLEREHKLNIDNLKEDLSLKQTQQLENLQNELGQKNEVITSERDCMIIEKNQLMSEITILKEELHLSLKNSKVEEMVFQISELEMEIDTLRKDEKEKGMMEQELQELQDRNNILEKQLKQQEAADIQIKMLQEGKENLVETNEMRRHIERLIRENEQLQVHEKELKEEIERQRNTFSFAEKNFEVNFQELQDEYDCLLKMKSDIEEKMIKQEIEYETKLKILNEQLQLLELKQAENRTVMSKGKKKTLHNSKGQFEMIKTLESREFIEKDSTELMEKLELAQQEKSELSKRLSNLSELLTLRQSEIEQLKSKLKSIKEYSGEKCEETKKIITAVQVKSQEKHRVSHINLIKTETKREPQEQAVKDCAAELCELYDHEQQKGNLMDQISSLQNSLQVIALERDEIKQNQINLIREKEVLLTQIQHFKDKPVSESVASLQAERDRLRQQLESVRAQQLGMAELVQQKTLLEETLHKKQEEMENILIVAQQEKLELEKKIAAHIGGSVSAHDPVLEKTEVKDAQLEDSQRHKEQEVEVKDAQLEKSQRHREQEIEAEIRLHLEAQRISLTQIHAAQLELTCDGLKTEKARALDSLQEKLTASHTLEVEKLHTLYQQQLQDLEAHQKGSEESSETLINKLNEKISIECMELTQSFTNVLDEDYLAKKKGNKEQTKEALEFANADLFAKEDYKKQRDPTDKARAIQTKLQMFHRKIVEEYSRLKALQIQLIDDRQQIEDLQAAYVNLQLRTEEETASFQIQIESARASSGDLNDLKEQLQVRSARLQEIEKLKQEFNEQQAQLTEQHIQEIENLRATHEQQCKETEEKYTADILGLQQELQKVTASIPQSRSEVNVSEVQMADICAVGDVEQQHSEELMLDTELDSTFEQQWLMKRPHLARQMEILKKTLYAKYIQKISNLKEQHKQELNRMEAMLSKQYLEDMDVFEKETTKLPEESIGDQDLHKVMQPVNLEEITEQKDEPLHIIQLLEKQHEEHMHEEIAKVIVQMSVGFAQQTELARINSNLQEEPARKLSEEELEKEMEQRMDTLKQDLQCQFEADRKTQEARFSAEKEELERILKQKNEELATVERRLQNYTVKHELEMQDVVSGTALREEFVKANQGLQGENQAKDIFGLNEISFENKSECIHLESPETEKGRKDSDFERVYQERLEDMRQEFVRQDQEHQQTVEALRQSHTQQLERLQEEQEQLLTEIGKLKAQLAESDPVCNEILVSENERMLAELETFKQLHVTGKEVLPQEMCNNSTQTDKDDTEVRRKSEEQSSEPESYSASQGKFEELNSSVLARERNCFQEANERLLKVLSEIAKTTVAAEETISRHVSALIQRASRAQSSRSSMWERAPQESGEPQKSFLLLNQGAGGEKLSDSYHDSEGGDDSSMWSGGTDEGLELSQHFTQSIFSGAELDPDNEECVLNVGTRLQAALEKLLEAITEIASQLDHARVTQTELVRDSIRKKEELADLRKHQEEVTEQLSEETKAREQLALALHKAEGLIDGYTDEKAKLEEQFREKAEIQHQLEQELQHTSSRLHELEEERQQLQQERELITRQQDAMKESAGTVELRLVEAAGAAPEAELLEETEKLMKEKREVQRQAEKEQGDFAKQVKMLESELEEQVNKSIELEQEKKVEILDLQQQIVALEKQLEKNRKFLDEQAIDREQERDVFQHEIQKLEQQLKTPQRLQPITDQRNREIAHLSDQLKDKTDRCSELLLAKEQLQRDVQERNEEMEKLENRIRELEQALIISTDPIQKVEERKPFATIQVKGGKNLETQLQAEREALERKAKEISNLEEQLEQFREELLNKHEEVQQLHMQLEIQRKESGTRLQEAQQEHSRLQNEVESLQQSVHDSSESSGDGYRSSARRLSQTLKEKDQEIEHLNEQLIKLQQQLHITSHNKVIEGKDTHIRELEAQIECLKSDQVCLKKSNEEEVEQLNDVIEKLQQELTKIIPAPEDAENFKAQLCVITGEKAKLQQQMDKGNEDMHHTQKELEELKCEMLQTTQELQLMKTEHSTLLEKYRNMQTQGAVNPGAEILEKGTSEQMIQEKPASFLVSEDGVKPVEHTKDLKGSADISIQALQAAIEKRDRELEACYQQIQNLREQIQTEAQGHEKQVLELEEAIREKVATVLVSQAQLKAVQQQVNSSSAEPLSQIKHGKNIDGVEKKSEVAEPSPEESFKEKPSMLFRGSEDVDQGSQQNLTKAAHVEDQATEDVMVLRARLTELLQQVTDLQKNLELERKLVASTQQEAAEKETKLIELNHKLLEMKSSTEQDPGRGSSKFPHFNEKEGRQLEISAQQSTASVVELVSELEQVKVDAALTKEELNNYRERTEKLQEDLQVKEHTISNLQEQLGIVKEALAQAEGKLGSFKQGVQQSSLKIENIDTDEPKSTLVKESPIKTLGTYKDAAVQTDLEPLCTSSSEDTAEIRRQCSEKIGQLQDLHAAEITNMETRHSAETEALKKEYAVQVEALRELGAVKTVISSSREGHLDSQAPTGRPQLRDSDGSSEGSQGAYFDISPEGQEYRNMPEGTKKESNMLQIAHTALGQGTEKFPDKIKTLLREVHQEGMQVLSLTELPFVEGPQQLLNYPDVWLQERRALLDLVQSLKDVVSKTKGSGETKGASPESITDWRQELLQAVQAVFDKEHDVLIASLHAQSSSLSPADAMTLMSLLQEQVMQRRADVEHLMIADRNSMMMEIRELWSYLHRMQQGETGPPTAEEQVPQRNLVELLEPNVQQKQSQILELQIERSALKEKGMEVQEQLNSEKMMVAELKNELSQTKLELETTLKAQHKHFKEQETLRMELNEKAAELDMVSDTLANEQKKIRELQWALEKEKCKLDRKEERDREQLEDLKLALDDQKTKSLQLGNILEQERLVVTELQQKLDSESSLHATELSHERRRTSELQIAMDAEKARTSELNSALERERQFCVQLQQSAEEHQTGVPKQSGRMSETLLRELQSQLEDKHDRIVELVSEMERYKLESVQLRQHLEDEQQIHKKAVLKEHETHRLLQQKVDALRSQEELLLHQLAEENQKVLKLQREEQRLQETILTLQEIEQERMEREAEKQLERDVALTEKDCQTANAWEIGLSTDRTRNWIIQQKLTAPATGKSAPVCIQHSYARSLNSSEVNGGDAASGENLNLENISQRMQMMISKLKAMGSKDSRSWLEPGTESRTAGDEDLIWLQNSIQDVVSQLQQLQASELPENIAFPPGGSTGTLTERLLRQNADLTGYVSKLTEEKNELRNSLLKLEEQVRKYRPRGSSSNQLTRRSLDNQDTIDSLIKSERTTWATEKAGLQQALKQAEAELVKMKAEARSEALQRSLFGSDSEAITIKRIYGKYLRAESFRKALVYQKKYLLLLLGGFQECEQATLSLIARMGGQPSYTSLQLITHRSRGFTRFRSAVRVSIAISRLRFLVRRWLRAAGSSGLTGSNRNGHSQVSGNEVTLLSPGGMSPESSVTRELFGDRRHCANRQRSGQESPRSTTNSQSRCQYLPADSSPGSFASSHLQSYDPDRALTDYINRLEALQRRLGSVQSSSTSYTQLHYGTRR</sequence>